<dbReference type="EMBL" id="JAGKSB010000006">
    <property type="protein sequence ID" value="MBP3943353.1"/>
    <property type="molecule type" value="Genomic_DNA"/>
</dbReference>
<dbReference type="AlphaFoldDB" id="A0A8T4HAA2"/>
<gene>
    <name evidence="2" type="ORF">J5U18_07215</name>
</gene>
<accession>A0A8T4HAA2</accession>
<feature type="signal peptide" evidence="1">
    <location>
        <begin position="1"/>
        <end position="22"/>
    </location>
</feature>
<evidence type="ECO:0008006" key="4">
    <source>
        <dbReference type="Google" id="ProtNLM"/>
    </source>
</evidence>
<protein>
    <recommendedName>
        <fullName evidence="4">DUF1735 domain-containing protein</fullName>
    </recommendedName>
</protein>
<evidence type="ECO:0000313" key="3">
    <source>
        <dbReference type="Proteomes" id="UP000679691"/>
    </source>
</evidence>
<dbReference type="RefSeq" id="WP_353546844.1">
    <property type="nucleotide sequence ID" value="NZ_JAGKSB010000006.1"/>
</dbReference>
<evidence type="ECO:0000256" key="1">
    <source>
        <dbReference type="SAM" id="SignalP"/>
    </source>
</evidence>
<name>A0A8T4HAA2_9SPHI</name>
<comment type="caution">
    <text evidence="2">The sequence shown here is derived from an EMBL/GenBank/DDBJ whole genome shotgun (WGS) entry which is preliminary data.</text>
</comment>
<organism evidence="2 3">
    <name type="scientific">Rhinopithecimicrobium faecis</name>
    <dbReference type="NCBI Taxonomy" id="2820698"/>
    <lineage>
        <taxon>Bacteria</taxon>
        <taxon>Pseudomonadati</taxon>
        <taxon>Bacteroidota</taxon>
        <taxon>Sphingobacteriia</taxon>
        <taxon>Sphingobacteriales</taxon>
        <taxon>Sphingobacteriaceae</taxon>
        <taxon>Rhinopithecimicrobium</taxon>
    </lineage>
</organism>
<feature type="chain" id="PRO_5035896263" description="DUF1735 domain-containing protein" evidence="1">
    <location>
        <begin position="23"/>
        <end position="135"/>
    </location>
</feature>
<sequence>MKKILLGLLLATSALTMGTSCTKEYYEIAQARTFFYTVKAQDWAKDENGLFKTIIIDELSGSSYSVGAVTVALSNNNGASYDDISTFDGRAYSFNYASGSLTLYAQDPILDPNFDVEVPETLLVKITIIDAEDRT</sequence>
<dbReference type="Proteomes" id="UP000679691">
    <property type="component" value="Unassembled WGS sequence"/>
</dbReference>
<keyword evidence="1" id="KW-0732">Signal</keyword>
<evidence type="ECO:0000313" key="2">
    <source>
        <dbReference type="EMBL" id="MBP3943353.1"/>
    </source>
</evidence>
<keyword evidence="3" id="KW-1185">Reference proteome</keyword>
<reference evidence="2" key="1">
    <citation type="submission" date="2021-03" db="EMBL/GenBank/DDBJ databases">
        <authorList>
            <person name="Lu T."/>
            <person name="Wang Q."/>
            <person name="Han X."/>
        </authorList>
    </citation>
    <scope>NUCLEOTIDE SEQUENCE</scope>
    <source>
        <strain evidence="2">WQ 2009</strain>
    </source>
</reference>
<proteinExistence type="predicted"/>
<dbReference type="PROSITE" id="PS51257">
    <property type="entry name" value="PROKAR_LIPOPROTEIN"/>
    <property type="match status" value="1"/>
</dbReference>